<dbReference type="SUPFAM" id="SSF56059">
    <property type="entry name" value="Glutathione synthetase ATP-binding domain-like"/>
    <property type="match status" value="1"/>
</dbReference>
<dbReference type="InterPro" id="IPR011764">
    <property type="entry name" value="Biotin_carboxylation_dom"/>
</dbReference>
<evidence type="ECO:0000256" key="3">
    <source>
        <dbReference type="ARBA" id="ARBA00022598"/>
    </source>
</evidence>
<keyword evidence="4 7" id="KW-0547">Nucleotide-binding</keyword>
<dbReference type="InterPro" id="IPR050856">
    <property type="entry name" value="Biotin_carboxylase_complex"/>
</dbReference>
<dbReference type="Gene3D" id="3.30.470.20">
    <property type="entry name" value="ATP-grasp fold, B domain"/>
    <property type="match status" value="1"/>
</dbReference>
<dbReference type="RefSeq" id="WP_381342333.1">
    <property type="nucleotide sequence ID" value="NZ_JBHMCY010000006.1"/>
</dbReference>
<keyword evidence="3" id="KW-0436">Ligase</keyword>
<keyword evidence="12" id="KW-1185">Reference proteome</keyword>
<dbReference type="InterPro" id="IPR005481">
    <property type="entry name" value="BC-like_N"/>
</dbReference>
<dbReference type="PROSITE" id="PS00867">
    <property type="entry name" value="CPSASE_2"/>
    <property type="match status" value="1"/>
</dbReference>
<comment type="cofactor">
    <cofactor evidence="1">
        <name>biotin</name>
        <dbReference type="ChEBI" id="CHEBI:57586"/>
    </cofactor>
</comment>
<keyword evidence="5 7" id="KW-0067">ATP-binding</keyword>
<proteinExistence type="predicted"/>
<feature type="domain" description="Lipoyl-binding" evidence="8">
    <location>
        <begin position="577"/>
        <end position="659"/>
    </location>
</feature>
<accession>A0ABV5MVV2</accession>
<dbReference type="SMART" id="SM00878">
    <property type="entry name" value="Biotin_carb_C"/>
    <property type="match status" value="1"/>
</dbReference>
<dbReference type="InterPro" id="IPR048429">
    <property type="entry name" value="MCC_alpha_BT"/>
</dbReference>
<dbReference type="Proteomes" id="UP001589709">
    <property type="component" value="Unassembled WGS sequence"/>
</dbReference>
<reference evidence="11 12" key="1">
    <citation type="submission" date="2024-09" db="EMBL/GenBank/DDBJ databases">
        <authorList>
            <person name="Sun Q."/>
            <person name="Mori K."/>
        </authorList>
    </citation>
    <scope>NUCLEOTIDE SEQUENCE [LARGE SCALE GENOMIC DNA]</scope>
    <source>
        <strain evidence="11 12">JCM 6917</strain>
    </source>
</reference>
<dbReference type="PROSITE" id="PS50979">
    <property type="entry name" value="BC"/>
    <property type="match status" value="1"/>
</dbReference>
<dbReference type="InterPro" id="IPR011761">
    <property type="entry name" value="ATP-grasp"/>
</dbReference>
<dbReference type="SUPFAM" id="SSF51230">
    <property type="entry name" value="Single hybrid motif"/>
    <property type="match status" value="1"/>
</dbReference>
<dbReference type="CDD" id="cd06850">
    <property type="entry name" value="biotinyl_domain"/>
    <property type="match status" value="1"/>
</dbReference>
<dbReference type="PANTHER" id="PTHR18866:SF33">
    <property type="entry name" value="METHYLCROTONOYL-COA CARBOXYLASE SUBUNIT ALPHA, MITOCHONDRIAL-RELATED"/>
    <property type="match status" value="1"/>
</dbReference>
<name>A0ABV5MVV2_9ACTN</name>
<evidence type="ECO:0000256" key="6">
    <source>
        <dbReference type="ARBA" id="ARBA00023267"/>
    </source>
</evidence>
<evidence type="ECO:0000313" key="12">
    <source>
        <dbReference type="Proteomes" id="UP001589709"/>
    </source>
</evidence>
<dbReference type="Gene3D" id="2.40.50.100">
    <property type="match status" value="1"/>
</dbReference>
<evidence type="ECO:0000259" key="10">
    <source>
        <dbReference type="PROSITE" id="PS50979"/>
    </source>
</evidence>
<dbReference type="PROSITE" id="PS50968">
    <property type="entry name" value="BIOTINYL_LIPOYL"/>
    <property type="match status" value="1"/>
</dbReference>
<evidence type="ECO:0000256" key="1">
    <source>
        <dbReference type="ARBA" id="ARBA00001953"/>
    </source>
</evidence>
<gene>
    <name evidence="11" type="ORF">ACFF45_04930</name>
</gene>
<dbReference type="SUPFAM" id="SSF52440">
    <property type="entry name" value="PreATP-grasp domain"/>
    <property type="match status" value="1"/>
</dbReference>
<dbReference type="InterPro" id="IPR001882">
    <property type="entry name" value="Biotin_BS"/>
</dbReference>
<evidence type="ECO:0000256" key="4">
    <source>
        <dbReference type="ARBA" id="ARBA00022741"/>
    </source>
</evidence>
<dbReference type="Pfam" id="PF00289">
    <property type="entry name" value="Biotin_carb_N"/>
    <property type="match status" value="1"/>
</dbReference>
<keyword evidence="6" id="KW-0092">Biotin</keyword>
<dbReference type="EMBL" id="JBHMCY010000006">
    <property type="protein sequence ID" value="MFB9462081.1"/>
    <property type="molecule type" value="Genomic_DNA"/>
</dbReference>
<dbReference type="PROSITE" id="PS50975">
    <property type="entry name" value="ATP_GRASP"/>
    <property type="match status" value="1"/>
</dbReference>
<dbReference type="InterPro" id="IPR011053">
    <property type="entry name" value="Single_hybrid_motif"/>
</dbReference>
<dbReference type="InterPro" id="IPR011054">
    <property type="entry name" value="Rudment_hybrid_motif"/>
</dbReference>
<evidence type="ECO:0000313" key="11">
    <source>
        <dbReference type="EMBL" id="MFB9462081.1"/>
    </source>
</evidence>
<feature type="domain" description="ATP-grasp" evidence="9">
    <location>
        <begin position="120"/>
        <end position="314"/>
    </location>
</feature>
<dbReference type="EC" id="6.3.4.14" evidence="2"/>
<protein>
    <recommendedName>
        <fullName evidence="2">biotin carboxylase</fullName>
        <ecNumber evidence="2">6.3.4.14</ecNumber>
    </recommendedName>
</protein>
<dbReference type="PROSITE" id="PS00188">
    <property type="entry name" value="BIOTIN"/>
    <property type="match status" value="1"/>
</dbReference>
<dbReference type="SUPFAM" id="SSF51246">
    <property type="entry name" value="Rudiment single hybrid motif"/>
    <property type="match status" value="1"/>
</dbReference>
<evidence type="ECO:0000256" key="7">
    <source>
        <dbReference type="PROSITE-ProRule" id="PRU00409"/>
    </source>
</evidence>
<dbReference type="InterPro" id="IPR016185">
    <property type="entry name" value="PreATP-grasp_dom_sf"/>
</dbReference>
<evidence type="ECO:0000259" key="8">
    <source>
        <dbReference type="PROSITE" id="PS50968"/>
    </source>
</evidence>
<evidence type="ECO:0000256" key="2">
    <source>
        <dbReference type="ARBA" id="ARBA00013263"/>
    </source>
</evidence>
<dbReference type="Pfam" id="PF02786">
    <property type="entry name" value="CPSase_L_D2"/>
    <property type="match status" value="1"/>
</dbReference>
<sequence>MFDTVLVANRGEIAVRVIRTLRSLGVRSVAVHSDADADARHVREADTAVRIGPAPAAESYLSVERILRAAAATGAQAVHPGYGFLAENAAFARACADAGVVFVGPPADAIALMGDKIRAKETVSAAGVPVVPGGRDPELARAARELGAPVLLKPSAGGGGKGMRLVRDLGRLDDEIAAARREAAASFGDDTLLVERWIDRPRHIEIQVLADGQGTVVHLGERECSLQRRHQKVVEEAPSVLLDEATRAVMGEAAVQAARSCGYVGAGTVEFIVPGDDPAAYCFMEMNTRLQVEHPVTELVTGIDLVEWQLRVAAGERLGFVQDDIALTGHAIEARLCAEDPARGFLPSGGTVLALREPRGDGVRTDSGLSEGTEVGSLYDPMLSKVIAHGPDRAAALRKLRAALAGTVVLGVPANAGFLRRLLAHPAVVRGELDTGLVEREAPGLVPDEVPREVYAAAALLRRAALAPAPAAGWVDPFAVPDGWRLGGERAWTAYHLRVPGHDPVTVRLRTTAGGGFELLPAGAGSPVPVSAGPAPASPGAPFTVRLDGIAHTFAALPSGTWLGRDGDAWQVLDHDPVEASLTRAAHGGADSLTAPMPGTVTVVKVAVGDEVTAGQSLLVVEAMKMEHVISAPHAGTVAELDVAPGTAVAMDQVLAVIAPTEEEPS</sequence>
<dbReference type="Pfam" id="PF00364">
    <property type="entry name" value="Biotin_lipoyl"/>
    <property type="match status" value="1"/>
</dbReference>
<evidence type="ECO:0000259" key="9">
    <source>
        <dbReference type="PROSITE" id="PS50975"/>
    </source>
</evidence>
<dbReference type="InterPro" id="IPR005482">
    <property type="entry name" value="Biotin_COase_C"/>
</dbReference>
<comment type="caution">
    <text evidence="11">The sequence shown here is derived from an EMBL/GenBank/DDBJ whole genome shotgun (WGS) entry which is preliminary data.</text>
</comment>
<dbReference type="Pfam" id="PF02785">
    <property type="entry name" value="Biotin_carb_C"/>
    <property type="match status" value="1"/>
</dbReference>
<dbReference type="InterPro" id="IPR005479">
    <property type="entry name" value="CPAse_ATP-bd"/>
</dbReference>
<evidence type="ECO:0000256" key="5">
    <source>
        <dbReference type="ARBA" id="ARBA00022840"/>
    </source>
</evidence>
<feature type="domain" description="Biotin carboxylation" evidence="10">
    <location>
        <begin position="1"/>
        <end position="443"/>
    </location>
</feature>
<dbReference type="InterPro" id="IPR000089">
    <property type="entry name" value="Biotin_lipoyl"/>
</dbReference>
<organism evidence="11 12">
    <name type="scientific">Streptomyces cinereospinus</name>
    <dbReference type="NCBI Taxonomy" id="285561"/>
    <lineage>
        <taxon>Bacteria</taxon>
        <taxon>Bacillati</taxon>
        <taxon>Actinomycetota</taxon>
        <taxon>Actinomycetes</taxon>
        <taxon>Kitasatosporales</taxon>
        <taxon>Streptomycetaceae</taxon>
        <taxon>Streptomyces</taxon>
    </lineage>
</organism>
<dbReference type="PANTHER" id="PTHR18866">
    <property type="entry name" value="CARBOXYLASE:PYRUVATE/ACETYL-COA/PROPIONYL-COA CARBOXYLASE"/>
    <property type="match status" value="1"/>
</dbReference>
<dbReference type="Pfam" id="PF21139">
    <property type="entry name" value="BT_MCC_alpha"/>
    <property type="match status" value="1"/>
</dbReference>